<accession>A0A9W8GH67</accession>
<dbReference type="OrthoDB" id="5642486at2759"/>
<evidence type="ECO:0000313" key="2">
    <source>
        <dbReference type="Proteomes" id="UP001151516"/>
    </source>
</evidence>
<proteinExistence type="predicted"/>
<gene>
    <name evidence="1" type="ORF">IWW39_004514</name>
</gene>
<dbReference type="Proteomes" id="UP001151516">
    <property type="component" value="Unassembled WGS sequence"/>
</dbReference>
<keyword evidence="2" id="KW-1185">Reference proteome</keyword>
<dbReference type="EMBL" id="JANBTX010000172">
    <property type="protein sequence ID" value="KAJ2685072.1"/>
    <property type="molecule type" value="Genomic_DNA"/>
</dbReference>
<comment type="caution">
    <text evidence="1">The sequence shown here is derived from an EMBL/GenBank/DDBJ whole genome shotgun (WGS) entry which is preliminary data.</text>
</comment>
<evidence type="ECO:0000313" key="1">
    <source>
        <dbReference type="EMBL" id="KAJ2685072.1"/>
    </source>
</evidence>
<organism evidence="1 2">
    <name type="scientific">Coemansia spiralis</name>
    <dbReference type="NCBI Taxonomy" id="417178"/>
    <lineage>
        <taxon>Eukaryota</taxon>
        <taxon>Fungi</taxon>
        <taxon>Fungi incertae sedis</taxon>
        <taxon>Zoopagomycota</taxon>
        <taxon>Kickxellomycotina</taxon>
        <taxon>Kickxellomycetes</taxon>
        <taxon>Kickxellales</taxon>
        <taxon>Kickxellaceae</taxon>
        <taxon>Coemansia</taxon>
    </lineage>
</organism>
<protein>
    <submittedName>
        <fullName evidence="1">Uncharacterized protein</fullName>
    </submittedName>
</protein>
<dbReference type="AlphaFoldDB" id="A0A9W8GH67"/>
<sequence>MTTTKDLNAQMEELVAEMCKLAESSPELRVEVLRRLSLYTQGMLTSAKQHSADSVKNLLLAEEQYEQNQLKRAEELCALEEVRQAELAANKRAKEEADEATNERYDQSVAQLVEEGRREALAVASAAETAEKCKAEARSLATSMGFDKEFWANNSPGRTPAAVDQLEVHSALAPATTPVPAPAMADQPEMRTAPVKADQLEVPATPALVVADQPEVPTASVETDQLEVSAESALATTSVQAATPAPAPAVTGEPEVCTAPVKVDLLKVPATPVPVAADQPKVRTAPAPAPSAATGFWHATPEFLAERDRRAQRAAERKEYEWHDSVQTESQAAFKAPERKRFRYLTEEEKTKAAKEFGKPGKHITFQGMAIIALRAGRDGQFDGTLGEIRSELSTVVDRAMSLINLSVVNSETIELVVSAKHYAQVCMYLSRLGKIVATPEPCYNTGHSNCGMEPTPMSTIRRWKSEAKPENYKESRIWYKAALAAHEKTLRAEAKGWRWSVSHY</sequence>
<reference evidence="1" key="1">
    <citation type="submission" date="2022-07" db="EMBL/GenBank/DDBJ databases">
        <title>Phylogenomic reconstructions and comparative analyses of Kickxellomycotina fungi.</title>
        <authorList>
            <person name="Reynolds N.K."/>
            <person name="Stajich J.E."/>
            <person name="Barry K."/>
            <person name="Grigoriev I.V."/>
            <person name="Crous P."/>
            <person name="Smith M.E."/>
        </authorList>
    </citation>
    <scope>NUCLEOTIDE SEQUENCE</scope>
    <source>
        <strain evidence="1">CBS 109367</strain>
    </source>
</reference>
<name>A0A9W8GH67_9FUNG</name>